<proteinExistence type="predicted"/>
<gene>
    <name evidence="1" type="ORF">CWO92_23565</name>
</gene>
<name>A0A2N3LDC2_9BACI</name>
<comment type="caution">
    <text evidence="1">The sequence shown here is derived from an EMBL/GenBank/DDBJ whole genome shotgun (WGS) entry which is preliminary data.</text>
</comment>
<protein>
    <recommendedName>
        <fullName evidence="3">DUF3168 domain-containing protein</fullName>
    </recommendedName>
</protein>
<evidence type="ECO:0000313" key="1">
    <source>
        <dbReference type="EMBL" id="PKR82565.1"/>
    </source>
</evidence>
<reference evidence="1 2" key="1">
    <citation type="submission" date="2017-11" db="EMBL/GenBank/DDBJ databases">
        <title>Bacillus camelliae sp. nov., isolated from pu'er tea.</title>
        <authorList>
            <person name="Niu L."/>
        </authorList>
    </citation>
    <scope>NUCLEOTIDE SEQUENCE [LARGE SCALE GENOMIC DNA]</scope>
    <source>
        <strain evidence="1 2">7578-1</strain>
    </source>
</reference>
<keyword evidence="2" id="KW-1185">Reference proteome</keyword>
<dbReference type="Proteomes" id="UP000233440">
    <property type="component" value="Unassembled WGS sequence"/>
</dbReference>
<accession>A0A2N3LDC2</accession>
<evidence type="ECO:0000313" key="2">
    <source>
        <dbReference type="Proteomes" id="UP000233440"/>
    </source>
</evidence>
<dbReference type="EMBL" id="PIQO01000036">
    <property type="protein sequence ID" value="PKR82565.1"/>
    <property type="molecule type" value="Genomic_DNA"/>
</dbReference>
<dbReference type="AlphaFoldDB" id="A0A2N3LDC2"/>
<dbReference type="InterPro" id="IPR053745">
    <property type="entry name" value="Viral_Tail_Comp_sf"/>
</dbReference>
<evidence type="ECO:0008006" key="3">
    <source>
        <dbReference type="Google" id="ProtNLM"/>
    </source>
</evidence>
<dbReference type="Gene3D" id="3.30.2000.30">
    <property type="match status" value="1"/>
</dbReference>
<organism evidence="1 2">
    <name type="scientific">Heyndrickxia camelliae</name>
    <dbReference type="NCBI Taxonomy" id="1707093"/>
    <lineage>
        <taxon>Bacteria</taxon>
        <taxon>Bacillati</taxon>
        <taxon>Bacillota</taxon>
        <taxon>Bacilli</taxon>
        <taxon>Bacillales</taxon>
        <taxon>Bacillaceae</taxon>
        <taxon>Heyndrickxia</taxon>
    </lineage>
</organism>
<dbReference type="OrthoDB" id="2168818at2"/>
<sequence length="128" mass="15018">MMDVLQLIYNALIADAYIKKQAYGRIKYYEYPETGDVTAPYIIIDPIDSPNPSDFADNTWLKYDCLFQIDVWSPNRITTYTIADKIRDVMWNQFGFAQKSGPQEYDTGIYRDARRYKGKIYRDDLDGL</sequence>